<dbReference type="RefSeq" id="WP_143500970.1">
    <property type="nucleotide sequence ID" value="NZ_SCFV01000003.1"/>
</dbReference>
<dbReference type="AlphaFoldDB" id="A0ABD7RXB6"/>
<comment type="caution">
    <text evidence="1">The sequence shown here is derived from an EMBL/GenBank/DDBJ whole genome shotgun (WGS) entry which is preliminary data.</text>
</comment>
<proteinExistence type="predicted"/>
<evidence type="ECO:0000313" key="2">
    <source>
        <dbReference type="Proteomes" id="UP000317327"/>
    </source>
</evidence>
<reference evidence="1 2" key="1">
    <citation type="submission" date="2019-01" db="EMBL/GenBank/DDBJ databases">
        <title>Whole genome shotgun sequencing of Pseudomonas spp. isolated by its ability to degrade furfural.</title>
        <authorList>
            <person name="Donoso R."/>
            <person name="Farkas C."/>
            <person name="Villegas P."/>
            <person name="Gonzales-Toro F."/>
            <person name="Guajardo-Parra M."/>
            <person name="Araya-Nail M."/>
            <person name="Morgante V."/>
            <person name="Perez-Pantoja D."/>
        </authorList>
    </citation>
    <scope>NUCLEOTIDE SEQUENCE [LARGE SCALE GENOMIC DNA]</scope>
    <source>
        <strain evidence="1 2">VN231</strain>
    </source>
</reference>
<gene>
    <name evidence="1" type="ORF">EQ836_07845</name>
</gene>
<evidence type="ECO:0000313" key="1">
    <source>
        <dbReference type="EMBL" id="TRO19427.1"/>
    </source>
</evidence>
<accession>A0ABD7RXB6</accession>
<name>A0ABD7RXB6_ECTME</name>
<organism evidence="1 2">
    <name type="scientific">Ectopseudomonas mendocina</name>
    <name type="common">Pseudomonas mendocina</name>
    <dbReference type="NCBI Taxonomy" id="300"/>
    <lineage>
        <taxon>Bacteria</taxon>
        <taxon>Pseudomonadati</taxon>
        <taxon>Pseudomonadota</taxon>
        <taxon>Gammaproteobacteria</taxon>
        <taxon>Pseudomonadales</taxon>
        <taxon>Pseudomonadaceae</taxon>
        <taxon>Ectopseudomonas</taxon>
    </lineage>
</organism>
<protein>
    <recommendedName>
        <fullName evidence="3">Transcriptional regulator</fullName>
    </recommendedName>
</protein>
<dbReference type="Gene3D" id="1.10.10.60">
    <property type="entry name" value="Homeodomain-like"/>
    <property type="match status" value="1"/>
</dbReference>
<sequence length="127" mass="13572">MQATLYAGLRNPARDMEIFQATAGKTVAEVAADFSLSPSTIRAAVKRIEDLSVYNLQLVGGGKALVIGPVAAKSFRRAALGAYRHFCGTFRNLELTTWAVTDGETTISITDLRDLDGGFASVTEDDS</sequence>
<dbReference type="EMBL" id="SCFV01000003">
    <property type="protein sequence ID" value="TRO19427.1"/>
    <property type="molecule type" value="Genomic_DNA"/>
</dbReference>
<dbReference type="Proteomes" id="UP000317327">
    <property type="component" value="Unassembled WGS sequence"/>
</dbReference>
<evidence type="ECO:0008006" key="3">
    <source>
        <dbReference type="Google" id="ProtNLM"/>
    </source>
</evidence>